<dbReference type="Pfam" id="PF07704">
    <property type="entry name" value="PSK_trans_fac"/>
    <property type="match status" value="1"/>
</dbReference>
<sequence length="81" mass="9235">MPLYIRDDGVAALAEELAKLTNAPSKTEAVRSALRHEIERRRRSVPLAERLAGLQERATRLGLPNPDFDMKRFSDDMWDEA</sequence>
<evidence type="ECO:0000313" key="2">
    <source>
        <dbReference type="Proteomes" id="UP000219331"/>
    </source>
</evidence>
<proteinExistence type="predicted"/>
<dbReference type="OrthoDB" id="8301496at2"/>
<accession>A0A285T8V0</accession>
<keyword evidence="2" id="KW-1185">Reference proteome</keyword>
<gene>
    <name evidence="1" type="ORF">SAMN05421512_109135</name>
</gene>
<dbReference type="AlphaFoldDB" id="A0A285T8V0"/>
<reference evidence="1 2" key="1">
    <citation type="submission" date="2017-08" db="EMBL/GenBank/DDBJ databases">
        <authorList>
            <person name="de Groot N.N."/>
        </authorList>
    </citation>
    <scope>NUCLEOTIDE SEQUENCE [LARGE SCALE GENOMIC DNA]</scope>
    <source>
        <strain evidence="1 2">USBA 352</strain>
    </source>
</reference>
<evidence type="ECO:0000313" key="1">
    <source>
        <dbReference type="EMBL" id="SOC17927.1"/>
    </source>
</evidence>
<dbReference type="Proteomes" id="UP000219331">
    <property type="component" value="Unassembled WGS sequence"/>
</dbReference>
<dbReference type="EMBL" id="OBML01000009">
    <property type="protein sequence ID" value="SOC17927.1"/>
    <property type="molecule type" value="Genomic_DNA"/>
</dbReference>
<dbReference type="InterPro" id="IPR011660">
    <property type="entry name" value="VapB-like"/>
</dbReference>
<protein>
    <submittedName>
        <fullName evidence="1">Antitoxin VapB</fullName>
    </submittedName>
</protein>
<organism evidence="1 2">
    <name type="scientific">Stappia indica</name>
    <dbReference type="NCBI Taxonomy" id="538381"/>
    <lineage>
        <taxon>Bacteria</taxon>
        <taxon>Pseudomonadati</taxon>
        <taxon>Pseudomonadota</taxon>
        <taxon>Alphaproteobacteria</taxon>
        <taxon>Hyphomicrobiales</taxon>
        <taxon>Stappiaceae</taxon>
        <taxon>Stappia</taxon>
    </lineage>
</organism>
<dbReference type="RefSeq" id="WP_097175693.1">
    <property type="nucleotide sequence ID" value="NZ_OBML01000009.1"/>
</dbReference>
<name>A0A285T8V0_9HYPH</name>